<gene>
    <name evidence="2" type="ORF">J2X05_001832</name>
</gene>
<accession>A0ABU1UXD6</accession>
<evidence type="ECO:0000313" key="3">
    <source>
        <dbReference type="Proteomes" id="UP001253595"/>
    </source>
</evidence>
<dbReference type="RefSeq" id="WP_310071533.1">
    <property type="nucleotide sequence ID" value="NZ_JAVDVX010000003.1"/>
</dbReference>
<organism evidence="2 3">
    <name type="scientific">Cellvibrio fibrivorans</name>
    <dbReference type="NCBI Taxonomy" id="126350"/>
    <lineage>
        <taxon>Bacteria</taxon>
        <taxon>Pseudomonadati</taxon>
        <taxon>Pseudomonadota</taxon>
        <taxon>Gammaproteobacteria</taxon>
        <taxon>Cellvibrionales</taxon>
        <taxon>Cellvibrionaceae</taxon>
        <taxon>Cellvibrio</taxon>
    </lineage>
</organism>
<reference evidence="2 3" key="1">
    <citation type="submission" date="2023-07" db="EMBL/GenBank/DDBJ databases">
        <title>Sorghum-associated microbial communities from plants grown in Nebraska, USA.</title>
        <authorList>
            <person name="Schachtman D."/>
        </authorList>
    </citation>
    <scope>NUCLEOTIDE SEQUENCE [LARGE SCALE GENOMIC DNA]</scope>
    <source>
        <strain evidence="2 3">BE190</strain>
    </source>
</reference>
<evidence type="ECO:0000313" key="2">
    <source>
        <dbReference type="EMBL" id="MDR7089810.1"/>
    </source>
</evidence>
<dbReference type="InterPro" id="IPR011379">
    <property type="entry name" value="MazG-related_GP37"/>
</dbReference>
<dbReference type="EMBL" id="JAVDVX010000003">
    <property type="protein sequence ID" value="MDR7089810.1"/>
    <property type="molecule type" value="Genomic_DNA"/>
</dbReference>
<name>A0ABU1UXD6_9GAMM</name>
<comment type="caution">
    <text evidence="2">The sequence shown here is derived from an EMBL/GenBank/DDBJ whole genome shotgun (WGS) entry which is preliminary data.</text>
</comment>
<keyword evidence="3" id="KW-1185">Reference proteome</keyword>
<dbReference type="CDD" id="cd11541">
    <property type="entry name" value="NTP-PPase_u4"/>
    <property type="match status" value="1"/>
</dbReference>
<dbReference type="Gene3D" id="1.10.287.1080">
    <property type="entry name" value="MazG-like"/>
    <property type="match status" value="1"/>
</dbReference>
<dbReference type="Pfam" id="PF18722">
    <property type="entry name" value="MazG_C"/>
    <property type="match status" value="1"/>
</dbReference>
<dbReference type="InterPro" id="IPR041407">
    <property type="entry name" value="MazG_C"/>
</dbReference>
<evidence type="ECO:0000259" key="1">
    <source>
        <dbReference type="Pfam" id="PF18722"/>
    </source>
</evidence>
<sequence>MSSFDAERIENIEFRKTLNCAIKAAFLRIYKCLIDLKGMKMDNTADVTFLRQYELSIEKTDRFSKDEFTPILMGLYGEVGSIMATSKKYYREKKAYVGHQAAVEEEFGDAFWYFSALCRRLGLKIETVFEIQCNTTNRSNGIPEKINSPASKELDIALIALGVSASQLLGGRGGIEFLRKEAPNFAQLYLAALKLTGLDLFRIIEGNLSKAIGRFATPQLGDLEDFDGLYPEDEQLPRYFEIQIFQKKSGLSYLRWNNVFIGDPLSDNINKPDGYRFHDVFHMANAAVLHWSPTFRALIKHKRKSNPATDREQDGGRAIVVEEGLTAWLFSYAQELDNFDGHGGVSFDVLKTIQKFVQGYEVERCPLKLWEDAILQGYEVFRKLKENNGGIVVGDRTKRKIGYRPIGRENER</sequence>
<feature type="domain" description="MazG C-terminal" evidence="1">
    <location>
        <begin position="223"/>
        <end position="405"/>
    </location>
</feature>
<dbReference type="Proteomes" id="UP001253595">
    <property type="component" value="Unassembled WGS sequence"/>
</dbReference>
<protein>
    <submittedName>
        <fullName evidence="2">NTP pyrophosphatase (Non-canonical NTP hydrolase)</fullName>
    </submittedName>
</protein>
<proteinExistence type="predicted"/>
<dbReference type="GO" id="GO:0016787">
    <property type="term" value="F:hydrolase activity"/>
    <property type="evidence" value="ECO:0007669"/>
    <property type="project" value="UniProtKB-KW"/>
</dbReference>
<dbReference type="SUPFAM" id="SSF101386">
    <property type="entry name" value="all-alpha NTP pyrophosphatases"/>
    <property type="match status" value="1"/>
</dbReference>
<keyword evidence="2" id="KW-0378">Hydrolase</keyword>